<dbReference type="Pfam" id="PF13649">
    <property type="entry name" value="Methyltransf_25"/>
    <property type="match status" value="1"/>
</dbReference>
<dbReference type="GO" id="GO:0032259">
    <property type="term" value="P:methylation"/>
    <property type="evidence" value="ECO:0007669"/>
    <property type="project" value="UniProtKB-KW"/>
</dbReference>
<evidence type="ECO:0000313" key="3">
    <source>
        <dbReference type="Proteomes" id="UP000050863"/>
    </source>
</evidence>
<dbReference type="InterPro" id="IPR041698">
    <property type="entry name" value="Methyltransf_25"/>
</dbReference>
<name>A0A0R3LKD5_9BRAD</name>
<dbReference type="Gene3D" id="3.40.50.150">
    <property type="entry name" value="Vaccinia Virus protein VP39"/>
    <property type="match status" value="1"/>
</dbReference>
<dbReference type="Proteomes" id="UP000050863">
    <property type="component" value="Unassembled WGS sequence"/>
</dbReference>
<dbReference type="SUPFAM" id="SSF53335">
    <property type="entry name" value="S-adenosyl-L-methionine-dependent methyltransferases"/>
    <property type="match status" value="1"/>
</dbReference>
<dbReference type="OrthoDB" id="9804312at2"/>
<evidence type="ECO:0000313" key="2">
    <source>
        <dbReference type="EMBL" id="KRR06399.1"/>
    </source>
</evidence>
<accession>A0A0R3LKD5</accession>
<proteinExistence type="predicted"/>
<dbReference type="InterPro" id="IPR029063">
    <property type="entry name" value="SAM-dependent_MTases_sf"/>
</dbReference>
<dbReference type="RefSeq" id="WP_057836761.1">
    <property type="nucleotide sequence ID" value="NZ_LLXZ01000114.1"/>
</dbReference>
<protein>
    <submittedName>
        <fullName evidence="2">SAM-dependent methyltransferase</fullName>
    </submittedName>
</protein>
<organism evidence="2 3">
    <name type="scientific">Bradyrhizobium jicamae</name>
    <dbReference type="NCBI Taxonomy" id="280332"/>
    <lineage>
        <taxon>Bacteria</taxon>
        <taxon>Pseudomonadati</taxon>
        <taxon>Pseudomonadota</taxon>
        <taxon>Alphaproteobacteria</taxon>
        <taxon>Hyphomicrobiales</taxon>
        <taxon>Nitrobacteraceae</taxon>
        <taxon>Bradyrhizobium</taxon>
    </lineage>
</organism>
<gene>
    <name evidence="2" type="ORF">CQ12_34205</name>
</gene>
<keyword evidence="3" id="KW-1185">Reference proteome</keyword>
<dbReference type="CDD" id="cd02440">
    <property type="entry name" value="AdoMet_MTases"/>
    <property type="match status" value="1"/>
</dbReference>
<reference evidence="2 3" key="1">
    <citation type="submission" date="2014-03" db="EMBL/GenBank/DDBJ databases">
        <title>Bradyrhizobium valentinum sp. nov., isolated from effective nodules of Lupinus mariae-josephae, a lupine endemic of basic-lime soils in Eastern Spain.</title>
        <authorList>
            <person name="Duran D."/>
            <person name="Rey L."/>
            <person name="Navarro A."/>
            <person name="Busquets A."/>
            <person name="Imperial J."/>
            <person name="Ruiz-Argueso T."/>
        </authorList>
    </citation>
    <scope>NUCLEOTIDE SEQUENCE [LARGE SCALE GENOMIC DNA]</scope>
    <source>
        <strain evidence="2 3">PAC68</strain>
    </source>
</reference>
<dbReference type="GO" id="GO:0008168">
    <property type="term" value="F:methyltransferase activity"/>
    <property type="evidence" value="ECO:0007669"/>
    <property type="project" value="UniProtKB-KW"/>
</dbReference>
<keyword evidence="2" id="KW-0808">Transferase</keyword>
<comment type="caution">
    <text evidence="2">The sequence shown here is derived from an EMBL/GenBank/DDBJ whole genome shotgun (WGS) entry which is preliminary data.</text>
</comment>
<keyword evidence="2" id="KW-0489">Methyltransferase</keyword>
<dbReference type="EMBL" id="LLXZ01000114">
    <property type="protein sequence ID" value="KRR06399.1"/>
    <property type="molecule type" value="Genomic_DNA"/>
</dbReference>
<sequence>MDRQTLAAYDQDAAAFAKDWLGQPAPVDLQEIVERFFVRGGNSADIGCGCGREVAWLHANGFSAAGFDASEGLLSEARRRYPSYKFAHAELPDLNGIGTFDNVLCETVIMHLGRKEIAASVRRLLDIVKPSGILYLSWRVTEGADQRDAQGRLYVAFDPAVVRAELKDAVVLLDEEIVSASSGKRIHRLVVKKAGLEIRE</sequence>
<dbReference type="STRING" id="280332.CQ12_34205"/>
<evidence type="ECO:0000259" key="1">
    <source>
        <dbReference type="Pfam" id="PF13649"/>
    </source>
</evidence>
<feature type="domain" description="Methyltransferase" evidence="1">
    <location>
        <begin position="45"/>
        <end position="132"/>
    </location>
</feature>
<dbReference type="AlphaFoldDB" id="A0A0R3LKD5"/>